<comment type="similarity">
    <text evidence="2">Belongs to the YkuD family.</text>
</comment>
<keyword evidence="3" id="KW-0328">Glycosyltransferase</keyword>
<dbReference type="PANTHER" id="PTHR30582:SF24">
    <property type="entry name" value="L,D-TRANSPEPTIDASE ERFK_SRFK-RELATED"/>
    <property type="match status" value="1"/>
</dbReference>
<feature type="domain" description="L,D-TPase catalytic" evidence="10">
    <location>
        <begin position="20"/>
        <end position="191"/>
    </location>
</feature>
<evidence type="ECO:0000256" key="6">
    <source>
        <dbReference type="ARBA" id="ARBA00022960"/>
    </source>
</evidence>
<keyword evidence="12" id="KW-1185">Reference proteome</keyword>
<evidence type="ECO:0000256" key="3">
    <source>
        <dbReference type="ARBA" id="ARBA00022676"/>
    </source>
</evidence>
<evidence type="ECO:0000256" key="5">
    <source>
        <dbReference type="ARBA" id="ARBA00022801"/>
    </source>
</evidence>
<evidence type="ECO:0000256" key="4">
    <source>
        <dbReference type="ARBA" id="ARBA00022679"/>
    </source>
</evidence>
<dbReference type="GO" id="GO:0005576">
    <property type="term" value="C:extracellular region"/>
    <property type="evidence" value="ECO:0007669"/>
    <property type="project" value="TreeGrafter"/>
</dbReference>
<evidence type="ECO:0000259" key="10">
    <source>
        <dbReference type="PROSITE" id="PS52029"/>
    </source>
</evidence>
<dbReference type="GO" id="GO:0008360">
    <property type="term" value="P:regulation of cell shape"/>
    <property type="evidence" value="ECO:0007669"/>
    <property type="project" value="UniProtKB-UniRule"/>
</dbReference>
<organism evidence="11 12">
    <name type="scientific">Parashewanella spongiae</name>
    <dbReference type="NCBI Taxonomy" id="342950"/>
    <lineage>
        <taxon>Bacteria</taxon>
        <taxon>Pseudomonadati</taxon>
        <taxon>Pseudomonadota</taxon>
        <taxon>Gammaproteobacteria</taxon>
        <taxon>Alteromonadales</taxon>
        <taxon>Shewanellaceae</taxon>
        <taxon>Parashewanella</taxon>
    </lineage>
</organism>
<dbReference type="Gene3D" id="2.40.440.10">
    <property type="entry name" value="L,D-transpeptidase catalytic domain-like"/>
    <property type="match status" value="1"/>
</dbReference>
<proteinExistence type="inferred from homology"/>
<evidence type="ECO:0000256" key="8">
    <source>
        <dbReference type="ARBA" id="ARBA00023316"/>
    </source>
</evidence>
<gene>
    <name evidence="11" type="ORF">D5R81_07005</name>
</gene>
<dbReference type="SUPFAM" id="SSF141523">
    <property type="entry name" value="L,D-transpeptidase catalytic domain-like"/>
    <property type="match status" value="1"/>
</dbReference>
<keyword evidence="8 9" id="KW-0961">Cell wall biogenesis/degradation</keyword>
<reference evidence="11 12" key="1">
    <citation type="submission" date="2018-09" db="EMBL/GenBank/DDBJ databases">
        <title>Phylogeny of the Shewanellaceae, and recommendation for two new genera, Pseudoshewanella and Parashewanella.</title>
        <authorList>
            <person name="Wang G."/>
        </authorList>
    </citation>
    <scope>NUCLEOTIDE SEQUENCE [LARGE SCALE GENOMIC DNA]</scope>
    <source>
        <strain evidence="11 12">KCTC 22492</strain>
    </source>
</reference>
<evidence type="ECO:0000256" key="2">
    <source>
        <dbReference type="ARBA" id="ARBA00005992"/>
    </source>
</evidence>
<comment type="pathway">
    <text evidence="1 9">Cell wall biogenesis; peptidoglycan biosynthesis.</text>
</comment>
<dbReference type="GO" id="GO:0071555">
    <property type="term" value="P:cell wall organization"/>
    <property type="evidence" value="ECO:0007669"/>
    <property type="project" value="UniProtKB-UniRule"/>
</dbReference>
<keyword evidence="4" id="KW-0808">Transferase</keyword>
<evidence type="ECO:0000256" key="9">
    <source>
        <dbReference type="PROSITE-ProRule" id="PRU01373"/>
    </source>
</evidence>
<dbReference type="InterPro" id="IPR038063">
    <property type="entry name" value="Transpep_catalytic_dom"/>
</dbReference>
<dbReference type="InterPro" id="IPR005490">
    <property type="entry name" value="LD_TPept_cat_dom"/>
</dbReference>
<comment type="caution">
    <text evidence="11">The sequence shown here is derived from an EMBL/GenBank/DDBJ whole genome shotgun (WGS) entry which is preliminary data.</text>
</comment>
<dbReference type="CDD" id="cd16913">
    <property type="entry name" value="YkuD_like"/>
    <property type="match status" value="1"/>
</dbReference>
<dbReference type="RefSeq" id="WP_121852942.1">
    <property type="nucleotide sequence ID" value="NZ_CP037952.1"/>
</dbReference>
<name>A0A3A6UKG0_9GAMM</name>
<sequence length="196" mass="22238">MKHRDISPCSALQKWGISNFAIQVNTQEQLCYVFNKEFEVYRTYPISTSKKTSNLKNSSGTPFGMHIISKRIGDGVPIGERFVGRKAQNEIVEILKSKPVVEPKGDYILTRILQLKGQEQGVNKGSNGHRDYNGNEVFNNVDSFERYVYFHGTNEEYKIGSKASHGCIRMKNEDIVDLFSFIQEGSPVYIELSACE</sequence>
<dbReference type="GO" id="GO:0018104">
    <property type="term" value="P:peptidoglycan-protein cross-linking"/>
    <property type="evidence" value="ECO:0007669"/>
    <property type="project" value="TreeGrafter"/>
</dbReference>
<evidence type="ECO:0000256" key="1">
    <source>
        <dbReference type="ARBA" id="ARBA00004752"/>
    </source>
</evidence>
<dbReference type="PROSITE" id="PS52029">
    <property type="entry name" value="LD_TPASE"/>
    <property type="match status" value="1"/>
</dbReference>
<keyword evidence="5" id="KW-0378">Hydrolase</keyword>
<dbReference type="EMBL" id="QYYH01000033">
    <property type="protein sequence ID" value="RJY18053.1"/>
    <property type="molecule type" value="Genomic_DNA"/>
</dbReference>
<dbReference type="Proteomes" id="UP000273022">
    <property type="component" value="Unassembled WGS sequence"/>
</dbReference>
<feature type="active site" description="Proton donor/acceptor" evidence="9">
    <location>
        <position position="151"/>
    </location>
</feature>
<dbReference type="UniPathway" id="UPA00219"/>
<dbReference type="PANTHER" id="PTHR30582">
    <property type="entry name" value="L,D-TRANSPEPTIDASE"/>
    <property type="match status" value="1"/>
</dbReference>
<feature type="active site" description="Nucleophile" evidence="9">
    <location>
        <position position="167"/>
    </location>
</feature>
<dbReference type="InterPro" id="IPR050979">
    <property type="entry name" value="LD-transpeptidase"/>
</dbReference>
<keyword evidence="6 9" id="KW-0133">Cell shape</keyword>
<protein>
    <submittedName>
        <fullName evidence="11">L,D-transpeptidase</fullName>
    </submittedName>
</protein>
<dbReference type="GO" id="GO:0016757">
    <property type="term" value="F:glycosyltransferase activity"/>
    <property type="evidence" value="ECO:0007669"/>
    <property type="project" value="UniProtKB-KW"/>
</dbReference>
<keyword evidence="7 9" id="KW-0573">Peptidoglycan synthesis</keyword>
<accession>A0A3A6UKG0</accession>
<evidence type="ECO:0000256" key="7">
    <source>
        <dbReference type="ARBA" id="ARBA00022984"/>
    </source>
</evidence>
<dbReference type="Pfam" id="PF03734">
    <property type="entry name" value="YkuD"/>
    <property type="match status" value="1"/>
</dbReference>
<evidence type="ECO:0000313" key="11">
    <source>
        <dbReference type="EMBL" id="RJY18053.1"/>
    </source>
</evidence>
<evidence type="ECO:0000313" key="12">
    <source>
        <dbReference type="Proteomes" id="UP000273022"/>
    </source>
</evidence>
<dbReference type="OrthoDB" id="9787225at2"/>
<dbReference type="AlphaFoldDB" id="A0A3A6UKG0"/>
<dbReference type="GO" id="GO:0071972">
    <property type="term" value="F:peptidoglycan L,D-transpeptidase activity"/>
    <property type="evidence" value="ECO:0007669"/>
    <property type="project" value="TreeGrafter"/>
</dbReference>